<dbReference type="PANTHER" id="PTHR23426:SF65">
    <property type="entry name" value="FERREDOXIN-2, MITOCHONDRIAL"/>
    <property type="match status" value="1"/>
</dbReference>
<dbReference type="RefSeq" id="XP_005535584.1">
    <property type="nucleotide sequence ID" value="XM_005535527.1"/>
</dbReference>
<evidence type="ECO:0000256" key="3">
    <source>
        <dbReference type="ARBA" id="ARBA00022723"/>
    </source>
</evidence>
<sequence>MLQTGHGGTNTAVLQTLEPGTFRMDTRSRVESSFITVGVPSLRFFVESRPGKRSQHVSSYCQNNKVCLRPRRHNLLLSWTPAGSVQKVQVTVYEKGKSEPRVLEAPVGSNLRKVLLENKIDVYTLRGKLTNCGGGGQCGTCIVDITEGQYNTNPRGWREARIFENKQAPDSWRLSCCTKIEGPITVRTKPQ</sequence>
<keyword evidence="5" id="KW-0411">Iron-sulfur</keyword>
<dbReference type="AlphaFoldDB" id="M1VFK1"/>
<dbReference type="PROSITE" id="PS51085">
    <property type="entry name" value="2FE2S_FER_2"/>
    <property type="match status" value="1"/>
</dbReference>
<dbReference type="InterPro" id="IPR036010">
    <property type="entry name" value="2Fe-2S_ferredoxin-like_sf"/>
</dbReference>
<feature type="domain" description="2Fe-2S ferredoxin-type" evidence="7">
    <location>
        <begin position="88"/>
        <end position="191"/>
    </location>
</feature>
<dbReference type="GO" id="GO:0046872">
    <property type="term" value="F:metal ion binding"/>
    <property type="evidence" value="ECO:0007669"/>
    <property type="project" value="UniProtKB-KW"/>
</dbReference>
<dbReference type="OrthoDB" id="4894at2759"/>
<gene>
    <name evidence="8" type="ORF">CYME_CME070C</name>
</gene>
<dbReference type="InterPro" id="IPR012675">
    <property type="entry name" value="Beta-grasp_dom_sf"/>
</dbReference>
<evidence type="ECO:0000256" key="4">
    <source>
        <dbReference type="ARBA" id="ARBA00023004"/>
    </source>
</evidence>
<keyword evidence="3" id="KW-0479">Metal-binding</keyword>
<dbReference type="PANTHER" id="PTHR23426">
    <property type="entry name" value="FERREDOXIN/ADRENODOXIN"/>
    <property type="match status" value="1"/>
</dbReference>
<keyword evidence="2" id="KW-0001">2Fe-2S</keyword>
<organism evidence="8 9">
    <name type="scientific">Cyanidioschyzon merolae (strain NIES-3377 / 10D)</name>
    <name type="common">Unicellular red alga</name>
    <dbReference type="NCBI Taxonomy" id="280699"/>
    <lineage>
        <taxon>Eukaryota</taxon>
        <taxon>Rhodophyta</taxon>
        <taxon>Bangiophyceae</taxon>
        <taxon>Cyanidiales</taxon>
        <taxon>Cyanidiaceae</taxon>
        <taxon>Cyanidioschyzon</taxon>
    </lineage>
</organism>
<keyword evidence="9" id="KW-1185">Reference proteome</keyword>
<evidence type="ECO:0000256" key="1">
    <source>
        <dbReference type="ARBA" id="ARBA00010914"/>
    </source>
</evidence>
<name>M1VFK1_CYAM1</name>
<dbReference type="GeneID" id="16992850"/>
<dbReference type="OMA" id="NTWRLAC"/>
<reference evidence="8 9" key="2">
    <citation type="journal article" date="2007" name="BMC Biol.">
        <title>A 100%-complete sequence reveals unusually simple genomic features in the hot-spring red alga Cyanidioschyzon merolae.</title>
        <authorList>
            <person name="Nozaki H."/>
            <person name="Takano H."/>
            <person name="Misumi O."/>
            <person name="Terasawa K."/>
            <person name="Matsuzaki M."/>
            <person name="Maruyama S."/>
            <person name="Nishida K."/>
            <person name="Yagisawa F."/>
            <person name="Yoshida Y."/>
            <person name="Fujiwara T."/>
            <person name="Takio S."/>
            <person name="Tamura K."/>
            <person name="Chung S.J."/>
            <person name="Nakamura S."/>
            <person name="Kuroiwa H."/>
            <person name="Tanaka K."/>
            <person name="Sato N."/>
            <person name="Kuroiwa T."/>
        </authorList>
    </citation>
    <scope>NUCLEOTIDE SEQUENCE [LARGE SCALE GENOMIC DNA]</scope>
    <source>
        <strain evidence="8 9">10D</strain>
    </source>
</reference>
<protein>
    <recommendedName>
        <fullName evidence="7">2Fe-2S ferredoxin-type domain-containing protein</fullName>
    </recommendedName>
</protein>
<accession>M1VFK1</accession>
<dbReference type="eggNOG" id="ENOG502RXME">
    <property type="taxonomic scope" value="Eukaryota"/>
</dbReference>
<evidence type="ECO:0000313" key="9">
    <source>
        <dbReference type="Proteomes" id="UP000007014"/>
    </source>
</evidence>
<evidence type="ECO:0000313" key="8">
    <source>
        <dbReference type="EMBL" id="BAM79298.1"/>
    </source>
</evidence>
<dbReference type="GO" id="GO:0051537">
    <property type="term" value="F:2 iron, 2 sulfur cluster binding"/>
    <property type="evidence" value="ECO:0007669"/>
    <property type="project" value="UniProtKB-KW"/>
</dbReference>
<dbReference type="SUPFAM" id="SSF54292">
    <property type="entry name" value="2Fe-2S ferredoxin-like"/>
    <property type="match status" value="1"/>
</dbReference>
<dbReference type="GO" id="GO:0009055">
    <property type="term" value="F:electron transfer activity"/>
    <property type="evidence" value="ECO:0007669"/>
    <property type="project" value="TreeGrafter"/>
</dbReference>
<dbReference type="Proteomes" id="UP000007014">
    <property type="component" value="Chromosome 5"/>
</dbReference>
<reference evidence="8 9" key="1">
    <citation type="journal article" date="2004" name="Nature">
        <title>Genome sequence of the ultrasmall unicellular red alga Cyanidioschyzon merolae 10D.</title>
        <authorList>
            <person name="Matsuzaki M."/>
            <person name="Misumi O."/>
            <person name="Shin-i T."/>
            <person name="Maruyama S."/>
            <person name="Takahara M."/>
            <person name="Miyagishima S."/>
            <person name="Mori T."/>
            <person name="Nishida K."/>
            <person name="Yagisawa F."/>
            <person name="Nishida K."/>
            <person name="Yoshida Y."/>
            <person name="Nishimura Y."/>
            <person name="Nakao S."/>
            <person name="Kobayashi T."/>
            <person name="Momoyama Y."/>
            <person name="Higashiyama T."/>
            <person name="Minoda A."/>
            <person name="Sano M."/>
            <person name="Nomoto H."/>
            <person name="Oishi K."/>
            <person name="Hayashi H."/>
            <person name="Ohta F."/>
            <person name="Nishizaka S."/>
            <person name="Haga S."/>
            <person name="Miura S."/>
            <person name="Morishita T."/>
            <person name="Kabeya Y."/>
            <person name="Terasawa K."/>
            <person name="Suzuki Y."/>
            <person name="Ishii Y."/>
            <person name="Asakawa S."/>
            <person name="Takano H."/>
            <person name="Ohta N."/>
            <person name="Kuroiwa H."/>
            <person name="Tanaka K."/>
            <person name="Shimizu N."/>
            <person name="Sugano S."/>
            <person name="Sato N."/>
            <person name="Nozaki H."/>
            <person name="Ogasawara N."/>
            <person name="Kohara Y."/>
            <person name="Kuroiwa T."/>
        </authorList>
    </citation>
    <scope>NUCLEOTIDE SEQUENCE [LARGE SCALE GENOMIC DNA]</scope>
    <source>
        <strain evidence="8 9">10D</strain>
    </source>
</reference>
<dbReference type="Gramene" id="CME070CT">
    <property type="protein sequence ID" value="CME070CT"/>
    <property type="gene ID" value="CME070C"/>
</dbReference>
<dbReference type="GO" id="GO:0140647">
    <property type="term" value="P:P450-containing electron transport chain"/>
    <property type="evidence" value="ECO:0007669"/>
    <property type="project" value="InterPro"/>
</dbReference>
<dbReference type="Pfam" id="PF00111">
    <property type="entry name" value="Fer2"/>
    <property type="match status" value="1"/>
</dbReference>
<evidence type="ECO:0000256" key="6">
    <source>
        <dbReference type="ARBA" id="ARBA00034078"/>
    </source>
</evidence>
<dbReference type="KEGG" id="cme:CYME_CME070C"/>
<comment type="similarity">
    <text evidence="1">Belongs to the adrenodoxin/putidaredoxin family.</text>
</comment>
<evidence type="ECO:0000256" key="2">
    <source>
        <dbReference type="ARBA" id="ARBA00022714"/>
    </source>
</evidence>
<proteinExistence type="inferred from homology"/>
<comment type="cofactor">
    <cofactor evidence="6">
        <name>[2Fe-2S] cluster</name>
        <dbReference type="ChEBI" id="CHEBI:190135"/>
    </cofactor>
</comment>
<keyword evidence="4" id="KW-0408">Iron</keyword>
<dbReference type="STRING" id="280699.M1VFK1"/>
<evidence type="ECO:0000256" key="5">
    <source>
        <dbReference type="ARBA" id="ARBA00023014"/>
    </source>
</evidence>
<dbReference type="Gene3D" id="3.10.20.30">
    <property type="match status" value="1"/>
</dbReference>
<dbReference type="HOGENOM" id="CLU_1423412_0_0_1"/>
<dbReference type="InterPro" id="IPR001055">
    <property type="entry name" value="Adrenodoxin-like"/>
</dbReference>
<dbReference type="GO" id="GO:0005739">
    <property type="term" value="C:mitochondrion"/>
    <property type="evidence" value="ECO:0007669"/>
    <property type="project" value="TreeGrafter"/>
</dbReference>
<dbReference type="EMBL" id="AP006487">
    <property type="protein sequence ID" value="BAM79298.1"/>
    <property type="molecule type" value="Genomic_DNA"/>
</dbReference>
<dbReference type="InterPro" id="IPR001041">
    <property type="entry name" value="2Fe-2S_ferredoxin-type"/>
</dbReference>
<evidence type="ECO:0000259" key="7">
    <source>
        <dbReference type="PROSITE" id="PS51085"/>
    </source>
</evidence>